<dbReference type="AlphaFoldDB" id="A0AAN4Q8U7"/>
<gene>
    <name evidence="1" type="ORF">KPSA3_04627</name>
</gene>
<name>A0AAN4Q8U7_PSESF</name>
<comment type="caution">
    <text evidence="1">The sequence shown here is derived from an EMBL/GenBank/DDBJ whole genome shotgun (WGS) entry which is preliminary data.</text>
</comment>
<dbReference type="Proteomes" id="UP000248291">
    <property type="component" value="Unassembled WGS sequence"/>
</dbReference>
<accession>A0AAN4Q8U7</accession>
<dbReference type="EMBL" id="BGKA01000171">
    <property type="protein sequence ID" value="GBH18638.1"/>
    <property type="molecule type" value="Genomic_DNA"/>
</dbReference>
<proteinExistence type="predicted"/>
<protein>
    <submittedName>
        <fullName evidence="1">Uncharacterized protein</fullName>
    </submittedName>
</protein>
<sequence>MRFEYLAHLFTNAFTVMQQKQTVLRCKQRRVFKKGPTQFRIHGNSHSCTVSRQLESLCHPPFSPCG</sequence>
<reference evidence="1 2" key="1">
    <citation type="submission" date="2018-04" db="EMBL/GenBank/DDBJ databases">
        <title>Draft genome sequence of Pseudomonas syringae pv. actinidiae biovar 3 strains isolated from kiwifruit in Kagawa prefecture.</title>
        <authorList>
            <person name="Tabuchi M."/>
            <person name="Saito M."/>
            <person name="Fujiwara S."/>
            <person name="Sasa N."/>
            <person name="Akimitsu K."/>
            <person name="Gomi K."/>
            <person name="Konishi-Sugita S."/>
            <person name="Hamano K."/>
            <person name="Kataoka I."/>
        </authorList>
    </citation>
    <scope>NUCLEOTIDE SEQUENCE [LARGE SCALE GENOMIC DNA]</scope>
    <source>
        <strain evidence="1 2">MAFF212211</strain>
    </source>
</reference>
<evidence type="ECO:0000313" key="1">
    <source>
        <dbReference type="EMBL" id="GBH18638.1"/>
    </source>
</evidence>
<organism evidence="1 2">
    <name type="scientific">Pseudomonas syringae pv. actinidiae</name>
    <dbReference type="NCBI Taxonomy" id="103796"/>
    <lineage>
        <taxon>Bacteria</taxon>
        <taxon>Pseudomonadati</taxon>
        <taxon>Pseudomonadota</taxon>
        <taxon>Gammaproteobacteria</taxon>
        <taxon>Pseudomonadales</taxon>
        <taxon>Pseudomonadaceae</taxon>
        <taxon>Pseudomonas</taxon>
        <taxon>Pseudomonas syringae</taxon>
    </lineage>
</organism>
<evidence type="ECO:0000313" key="2">
    <source>
        <dbReference type="Proteomes" id="UP000248291"/>
    </source>
</evidence>